<feature type="short sequence motif" description="TonB C-terminal box" evidence="15">
    <location>
        <begin position="706"/>
        <end position="723"/>
    </location>
</feature>
<evidence type="ECO:0000256" key="7">
    <source>
        <dbReference type="ARBA" id="ARBA00022729"/>
    </source>
</evidence>
<dbReference type="SUPFAM" id="SSF56935">
    <property type="entry name" value="Porins"/>
    <property type="match status" value="1"/>
</dbReference>
<dbReference type="STRING" id="1262585.BJI46_04680"/>
<evidence type="ECO:0000256" key="11">
    <source>
        <dbReference type="ARBA" id="ARBA00023136"/>
    </source>
</evidence>
<dbReference type="EMBL" id="MKKK01000045">
    <property type="protein sequence ID" value="OEY93749.1"/>
    <property type="molecule type" value="Genomic_DNA"/>
</dbReference>
<keyword evidence="7 17" id="KW-0732">Signal</keyword>
<dbReference type="InterPro" id="IPR039426">
    <property type="entry name" value="TonB-dep_rcpt-like"/>
</dbReference>
<evidence type="ECO:0000256" key="4">
    <source>
        <dbReference type="ARBA" id="ARBA00022452"/>
    </source>
</evidence>
<protein>
    <submittedName>
        <fullName evidence="20">TonB-dependent receptor</fullName>
    </submittedName>
</protein>
<keyword evidence="5" id="KW-0410">Iron transport</keyword>
<evidence type="ECO:0000256" key="13">
    <source>
        <dbReference type="ARBA" id="ARBA00023237"/>
    </source>
</evidence>
<comment type="caution">
    <text evidence="20">The sequence shown here is derived from an EMBL/GenBank/DDBJ whole genome shotgun (WGS) entry which is preliminary data.</text>
</comment>
<dbReference type="GO" id="GO:0015344">
    <property type="term" value="F:siderophore uptake transmembrane transporter activity"/>
    <property type="evidence" value="ECO:0007669"/>
    <property type="project" value="TreeGrafter"/>
</dbReference>
<comment type="subcellular location">
    <subcellularLocation>
        <location evidence="1 14">Cell outer membrane</location>
        <topology evidence="1 14">Multi-pass membrane protein</topology>
    </subcellularLocation>
</comment>
<dbReference type="InterPro" id="IPR012910">
    <property type="entry name" value="Plug_dom"/>
</dbReference>
<keyword evidence="3 14" id="KW-0813">Transport</keyword>
<dbReference type="PROSITE" id="PS52016">
    <property type="entry name" value="TONB_DEPENDENT_REC_3"/>
    <property type="match status" value="1"/>
</dbReference>
<dbReference type="NCBIfam" id="TIGR01783">
    <property type="entry name" value="TonB-siderophor"/>
    <property type="match status" value="1"/>
</dbReference>
<name>A0A1E7R307_9GAMM</name>
<feature type="chain" id="PRO_5043144562" evidence="17">
    <location>
        <begin position="27"/>
        <end position="723"/>
    </location>
</feature>
<dbReference type="OrthoDB" id="8732650at2"/>
<dbReference type="InterPro" id="IPR037066">
    <property type="entry name" value="Plug_dom_sf"/>
</dbReference>
<dbReference type="InterPro" id="IPR010105">
    <property type="entry name" value="TonB_sidphr_rcpt"/>
</dbReference>
<evidence type="ECO:0000256" key="6">
    <source>
        <dbReference type="ARBA" id="ARBA00022692"/>
    </source>
</evidence>
<dbReference type="PROSITE" id="PS01156">
    <property type="entry name" value="TONB_DEPENDENT_REC_2"/>
    <property type="match status" value="1"/>
</dbReference>
<feature type="domain" description="TonB-dependent receptor plug" evidence="19">
    <location>
        <begin position="64"/>
        <end position="163"/>
    </location>
</feature>
<keyword evidence="6 14" id="KW-0812">Transmembrane</keyword>
<keyword evidence="4 14" id="KW-1134">Transmembrane beta strand</keyword>
<dbReference type="Pfam" id="PF07715">
    <property type="entry name" value="Plug"/>
    <property type="match status" value="1"/>
</dbReference>
<keyword evidence="10 16" id="KW-0798">TonB box</keyword>
<evidence type="ECO:0000259" key="19">
    <source>
        <dbReference type="Pfam" id="PF07715"/>
    </source>
</evidence>
<keyword evidence="21" id="KW-1185">Reference proteome</keyword>
<evidence type="ECO:0000256" key="15">
    <source>
        <dbReference type="PROSITE-ProRule" id="PRU10144"/>
    </source>
</evidence>
<feature type="signal peptide" evidence="17">
    <location>
        <begin position="1"/>
        <end position="26"/>
    </location>
</feature>
<dbReference type="InterPro" id="IPR036942">
    <property type="entry name" value="Beta-barrel_TonB_sf"/>
</dbReference>
<dbReference type="PANTHER" id="PTHR32552:SF83">
    <property type="entry name" value="BLR3904 PROTEIN"/>
    <property type="match status" value="1"/>
</dbReference>
<dbReference type="Gene3D" id="2.170.130.10">
    <property type="entry name" value="TonB-dependent receptor, plug domain"/>
    <property type="match status" value="1"/>
</dbReference>
<evidence type="ECO:0000256" key="14">
    <source>
        <dbReference type="PROSITE-ProRule" id="PRU01360"/>
    </source>
</evidence>
<evidence type="ECO:0000313" key="20">
    <source>
        <dbReference type="EMBL" id="OEY93749.1"/>
    </source>
</evidence>
<gene>
    <name evidence="20" type="ORF">BJI46_04680</name>
</gene>
<dbReference type="CDD" id="cd01347">
    <property type="entry name" value="ligand_gated_channel"/>
    <property type="match status" value="1"/>
</dbReference>
<keyword evidence="13 14" id="KW-0998">Cell outer membrane</keyword>
<dbReference type="PANTHER" id="PTHR32552">
    <property type="entry name" value="FERRICHROME IRON RECEPTOR-RELATED"/>
    <property type="match status" value="1"/>
</dbReference>
<dbReference type="InterPro" id="IPR010917">
    <property type="entry name" value="TonB_rcpt_CS"/>
</dbReference>
<proteinExistence type="inferred from homology"/>
<dbReference type="GO" id="GO:0038023">
    <property type="term" value="F:signaling receptor activity"/>
    <property type="evidence" value="ECO:0007669"/>
    <property type="project" value="InterPro"/>
</dbReference>
<organism evidence="20 21">
    <name type="scientific">Acinetobacter qingfengensis</name>
    <dbReference type="NCBI Taxonomy" id="1262585"/>
    <lineage>
        <taxon>Bacteria</taxon>
        <taxon>Pseudomonadati</taxon>
        <taxon>Pseudomonadota</taxon>
        <taxon>Gammaproteobacteria</taxon>
        <taxon>Moraxellales</taxon>
        <taxon>Moraxellaceae</taxon>
        <taxon>Acinetobacter</taxon>
    </lineage>
</organism>
<sequence length="723" mass="80059">MQQHPLYQAISTILFSAVTLYSGALAAQEQDVKQLDAITVYAENTQVNYGSKQVAVAGFGTQDLRKVPAAISTITSDLIADQHAKVLTEVIKNDASVGDGYAAIGYYPNVVSRGFALDLASSYLINGLAIRGEQNIPLENKERVEILKGISALQSGMSTPGGVVNYVTKRPKEIKQLNVSADSYGGTGFAVDLGGFWGQGQQFGYRLNAGAEDIHSYVDHANGKRYFGALALDWNIDERSGLQFDIESQYQKQRSVPGYQLLDGQVPEHVNRERLLGYQSWSDPVSVKALTTQLKYHYNVNNDWTAELAASHSRVVMDDNTAFPWGCYIGGVCQYAGMGNTFDANGNYDIYDYRIPDDTRQTTQYQASLNGLLQTGTIKHQLYFALSQTDKQRKRYQGINEYVGTGNIYNNTIDYSPSGVTDMGNRYKPIDSKQTALAFSDRVTFNPQWSALLGAKWIDLDEKAYNSDGEQIRHSSIHKFLPQLALIYSPWQDTNVYASFAKGLSDGGEAPWYAENADEVLAPVNSRQYELGLKQQVGNYLLTAAIFDLKQDNQYTRVNTDGSLQFVAEGKQHNQGIELGTQGQLTDALKLNITLAYIRSRLVDIDTVAYKNHQTQNVPKLRFATHLSYDVAAIEGLRLLGSMQASSGKNANKEGTAKVAGYTTFDIGAAYQFKPYGHDTTLSLKVENLFNKTYWRDVGGFMGDDYLFLGAPRSAKFAVNFNF</sequence>
<evidence type="ECO:0000256" key="12">
    <source>
        <dbReference type="ARBA" id="ARBA00023170"/>
    </source>
</evidence>
<evidence type="ECO:0000313" key="21">
    <source>
        <dbReference type="Proteomes" id="UP000185895"/>
    </source>
</evidence>
<evidence type="ECO:0000256" key="8">
    <source>
        <dbReference type="ARBA" id="ARBA00023004"/>
    </source>
</evidence>
<keyword evidence="11 14" id="KW-0472">Membrane</keyword>
<evidence type="ECO:0000256" key="2">
    <source>
        <dbReference type="ARBA" id="ARBA00009810"/>
    </source>
</evidence>
<evidence type="ECO:0000256" key="5">
    <source>
        <dbReference type="ARBA" id="ARBA00022496"/>
    </source>
</evidence>
<feature type="domain" description="TonB-dependent receptor-like beta-barrel" evidence="18">
    <location>
        <begin position="234"/>
        <end position="689"/>
    </location>
</feature>
<keyword evidence="8" id="KW-0408">Iron</keyword>
<dbReference type="GO" id="GO:0009279">
    <property type="term" value="C:cell outer membrane"/>
    <property type="evidence" value="ECO:0007669"/>
    <property type="project" value="UniProtKB-SubCell"/>
</dbReference>
<reference evidence="20 21" key="1">
    <citation type="submission" date="2016-09" db="EMBL/GenBank/DDBJ databases">
        <authorList>
            <person name="Capua I."/>
            <person name="De Benedictis P."/>
            <person name="Joannis T."/>
            <person name="Lombin L.H."/>
            <person name="Cattoli G."/>
        </authorList>
    </citation>
    <scope>NUCLEOTIDE SEQUENCE [LARGE SCALE GENOMIC DNA]</scope>
    <source>
        <strain evidence="20 21">ANC 4671</strain>
    </source>
</reference>
<evidence type="ECO:0000256" key="10">
    <source>
        <dbReference type="ARBA" id="ARBA00023077"/>
    </source>
</evidence>
<evidence type="ECO:0000259" key="18">
    <source>
        <dbReference type="Pfam" id="PF00593"/>
    </source>
</evidence>
<keyword evidence="12 20" id="KW-0675">Receptor</keyword>
<dbReference type="Pfam" id="PF00593">
    <property type="entry name" value="TonB_dep_Rec_b-barrel"/>
    <property type="match status" value="1"/>
</dbReference>
<keyword evidence="9" id="KW-0406">Ion transport</keyword>
<evidence type="ECO:0000256" key="1">
    <source>
        <dbReference type="ARBA" id="ARBA00004571"/>
    </source>
</evidence>
<comment type="similarity">
    <text evidence="2 14 16">Belongs to the TonB-dependent receptor family.</text>
</comment>
<dbReference type="GO" id="GO:0015891">
    <property type="term" value="P:siderophore transport"/>
    <property type="evidence" value="ECO:0007669"/>
    <property type="project" value="InterPro"/>
</dbReference>
<dbReference type="AlphaFoldDB" id="A0A1E7R307"/>
<evidence type="ECO:0000256" key="17">
    <source>
        <dbReference type="SAM" id="SignalP"/>
    </source>
</evidence>
<evidence type="ECO:0000256" key="3">
    <source>
        <dbReference type="ARBA" id="ARBA00022448"/>
    </source>
</evidence>
<evidence type="ECO:0000256" key="16">
    <source>
        <dbReference type="RuleBase" id="RU003357"/>
    </source>
</evidence>
<dbReference type="InterPro" id="IPR000531">
    <property type="entry name" value="Beta-barrel_TonB"/>
</dbReference>
<evidence type="ECO:0000256" key="9">
    <source>
        <dbReference type="ARBA" id="ARBA00023065"/>
    </source>
</evidence>
<dbReference type="Proteomes" id="UP000185895">
    <property type="component" value="Unassembled WGS sequence"/>
</dbReference>
<accession>A0A1E7R307</accession>
<dbReference type="Gene3D" id="2.40.170.20">
    <property type="entry name" value="TonB-dependent receptor, beta-barrel domain"/>
    <property type="match status" value="1"/>
</dbReference>